<comment type="caution">
    <text evidence="5">The sequence shown here is derived from an EMBL/GenBank/DDBJ whole genome shotgun (WGS) entry which is preliminary data.</text>
</comment>
<dbReference type="PROSITE" id="PS50943">
    <property type="entry name" value="HTH_CROC1"/>
    <property type="match status" value="1"/>
</dbReference>
<evidence type="ECO:0000256" key="2">
    <source>
        <dbReference type="ARBA" id="ARBA00023125"/>
    </source>
</evidence>
<dbReference type="SUPFAM" id="SSF47413">
    <property type="entry name" value="lambda repressor-like DNA-binding domains"/>
    <property type="match status" value="1"/>
</dbReference>
<dbReference type="NCBIfam" id="TIGR03831">
    <property type="entry name" value="YgiT_finger"/>
    <property type="match status" value="1"/>
</dbReference>
<dbReference type="NCBIfam" id="TIGR03830">
    <property type="entry name" value="CxxCG_CxxCG_HTH"/>
    <property type="match status" value="1"/>
</dbReference>
<dbReference type="SMART" id="SM00530">
    <property type="entry name" value="HTH_XRE"/>
    <property type="match status" value="1"/>
</dbReference>
<organism evidence="5 6">
    <name type="scientific">Rhizobium rhizophilum</name>
    <dbReference type="NCBI Taxonomy" id="1850373"/>
    <lineage>
        <taxon>Bacteria</taxon>
        <taxon>Pseudomonadati</taxon>
        <taxon>Pseudomonadota</taxon>
        <taxon>Alphaproteobacteria</taxon>
        <taxon>Hyphomicrobiales</taxon>
        <taxon>Rhizobiaceae</taxon>
        <taxon>Rhizobium/Agrobacterium group</taxon>
        <taxon>Rhizobium</taxon>
    </lineage>
</organism>
<keyword evidence="1" id="KW-0805">Transcription regulation</keyword>
<proteinExistence type="predicted"/>
<dbReference type="PANTHER" id="PTHR36511:SF4">
    <property type="entry name" value="ANTITOXIN MQSA"/>
    <property type="match status" value="1"/>
</dbReference>
<dbReference type="InterPro" id="IPR010982">
    <property type="entry name" value="Lambda_DNA-bd_dom_sf"/>
</dbReference>
<sequence>MKCPMCGGAELSHEIRDIPYTYKSKATVIKGVEGDFCASCDEVILDRLNGDRYGAEIRAFKRQVNEESGVDPAFIAKVRKKLDLDQKEAGRVFGGGDNAFSRYERGRAKPPVSLVKLLSLLDRHPELISEVKEEQIRAA</sequence>
<protein>
    <submittedName>
        <fullName evidence="5">YgiT-type zinc finger protein</fullName>
    </submittedName>
</protein>
<dbReference type="Proteomes" id="UP000309667">
    <property type="component" value="Unassembled WGS sequence"/>
</dbReference>
<dbReference type="PANTHER" id="PTHR36511">
    <property type="entry name" value="MERR FAMILY BACTERIAL REGULATORY PROTEIN"/>
    <property type="match status" value="1"/>
</dbReference>
<keyword evidence="2" id="KW-0238">DNA-binding</keyword>
<dbReference type="InterPro" id="IPR001387">
    <property type="entry name" value="Cro/C1-type_HTH"/>
</dbReference>
<dbReference type="Pfam" id="PF15731">
    <property type="entry name" value="MqsA_antitoxin"/>
    <property type="match status" value="1"/>
</dbReference>
<dbReference type="EMBL" id="STGT01000004">
    <property type="protein sequence ID" value="THV12418.1"/>
    <property type="molecule type" value="Genomic_DNA"/>
</dbReference>
<dbReference type="CDD" id="cd12870">
    <property type="entry name" value="MqsA"/>
    <property type="match status" value="1"/>
</dbReference>
<dbReference type="InterPro" id="IPR032758">
    <property type="entry name" value="MqsA/HigA-2"/>
</dbReference>
<dbReference type="RefSeq" id="WP_136559213.1">
    <property type="nucleotide sequence ID" value="NZ_STGT01000004.1"/>
</dbReference>
<evidence type="ECO:0000259" key="4">
    <source>
        <dbReference type="PROSITE" id="PS50943"/>
    </source>
</evidence>
<accession>A0ABY2QQY4</accession>
<keyword evidence="6" id="KW-1185">Reference proteome</keyword>
<name>A0ABY2QQY4_9HYPH</name>
<gene>
    <name evidence="5" type="ORF">E9677_16710</name>
</gene>
<dbReference type="InterPro" id="IPR022452">
    <property type="entry name" value="MqsA"/>
</dbReference>
<evidence type="ECO:0000256" key="3">
    <source>
        <dbReference type="ARBA" id="ARBA00023163"/>
    </source>
</evidence>
<reference evidence="5 6" key="1">
    <citation type="submission" date="2019-04" db="EMBL/GenBank/DDBJ databases">
        <title>Genome sequence of strain 7209-2.</title>
        <authorList>
            <person name="Gao J."/>
            <person name="Sun J."/>
        </authorList>
    </citation>
    <scope>NUCLEOTIDE SEQUENCE [LARGE SCALE GENOMIC DNA]</scope>
    <source>
        <strain evidence="5 6">7209-2</strain>
    </source>
</reference>
<dbReference type="Gene3D" id="3.10.20.860">
    <property type="match status" value="1"/>
</dbReference>
<keyword evidence="3" id="KW-0804">Transcription</keyword>
<evidence type="ECO:0000313" key="6">
    <source>
        <dbReference type="Proteomes" id="UP000309667"/>
    </source>
</evidence>
<dbReference type="InterPro" id="IPR022453">
    <property type="entry name" value="Znf_MqsA-type"/>
</dbReference>
<evidence type="ECO:0000256" key="1">
    <source>
        <dbReference type="ARBA" id="ARBA00023015"/>
    </source>
</evidence>
<dbReference type="InterPro" id="IPR052359">
    <property type="entry name" value="HTH-type_reg/antitoxin"/>
</dbReference>
<dbReference type="Gene3D" id="1.10.260.40">
    <property type="entry name" value="lambda repressor-like DNA-binding domains"/>
    <property type="match status" value="1"/>
</dbReference>
<feature type="domain" description="HTH cro/C1-type" evidence="4">
    <location>
        <begin position="75"/>
        <end position="128"/>
    </location>
</feature>
<evidence type="ECO:0000313" key="5">
    <source>
        <dbReference type="EMBL" id="THV12418.1"/>
    </source>
</evidence>